<evidence type="ECO:0000313" key="3">
    <source>
        <dbReference type="Proteomes" id="UP000059680"/>
    </source>
</evidence>
<gene>
    <name evidence="2" type="ordered locus">Os09g0329633</name>
    <name evidence="2" type="ORF">OSNPB_090329633</name>
</gene>
<feature type="compositionally biased region" description="Basic residues" evidence="1">
    <location>
        <begin position="72"/>
        <end position="81"/>
    </location>
</feature>
<dbReference type="PaxDb" id="39947-A0A0P0XKZ5"/>
<reference evidence="2 3" key="3">
    <citation type="journal article" date="2013" name="Rice">
        <title>Improvement of the Oryza sativa Nipponbare reference genome using next generation sequence and optical map data.</title>
        <authorList>
            <person name="Kawahara Y."/>
            <person name="de la Bastide M."/>
            <person name="Hamilton J.P."/>
            <person name="Kanamori H."/>
            <person name="McCombie W.R."/>
            <person name="Ouyang S."/>
            <person name="Schwartz D.C."/>
            <person name="Tanaka T."/>
            <person name="Wu J."/>
            <person name="Zhou S."/>
            <person name="Childs K.L."/>
            <person name="Davidson R.M."/>
            <person name="Lin H."/>
            <person name="Quesada-Ocampo L."/>
            <person name="Vaillancourt B."/>
            <person name="Sakai H."/>
            <person name="Lee S.S."/>
            <person name="Kim J."/>
            <person name="Numa H."/>
            <person name="Itoh T."/>
            <person name="Buell C.R."/>
            <person name="Matsumoto T."/>
        </authorList>
    </citation>
    <scope>NUCLEOTIDE SEQUENCE [LARGE SCALE GENOMIC DNA]</scope>
    <source>
        <strain evidence="3">cv. Nipponbare</strain>
    </source>
</reference>
<feature type="region of interest" description="Disordered" evidence="1">
    <location>
        <begin position="45"/>
        <end position="112"/>
    </location>
</feature>
<dbReference type="InParanoid" id="A0A0P0XKZ5"/>
<feature type="region of interest" description="Disordered" evidence="1">
    <location>
        <begin position="1"/>
        <end position="29"/>
    </location>
</feature>
<accession>A0A0P0XKZ5</accession>
<dbReference type="Proteomes" id="UP000059680">
    <property type="component" value="Chromosome 9"/>
</dbReference>
<dbReference type="EMBL" id="AP014965">
    <property type="protein sequence ID" value="BAT07511.1"/>
    <property type="molecule type" value="Genomic_DNA"/>
</dbReference>
<dbReference type="AlphaFoldDB" id="A0A0P0XKZ5"/>
<proteinExistence type="predicted"/>
<protein>
    <submittedName>
        <fullName evidence="2">Os09g0329633 protein</fullName>
    </submittedName>
</protein>
<sequence>MAAASCRSPSAAALAASPRSKGKGGAGQAEVDWWKQVPVSEALAGGAGQAPSATAAVTPAVGRRGCGGPRGSYRRRGRARTGRYSGSGFGRRSSLPPSSGSGSEAAVVGFWF</sequence>
<reference evidence="3" key="1">
    <citation type="journal article" date="2005" name="Nature">
        <title>The map-based sequence of the rice genome.</title>
        <authorList>
            <consortium name="International rice genome sequencing project (IRGSP)"/>
            <person name="Matsumoto T."/>
            <person name="Wu J."/>
            <person name="Kanamori H."/>
            <person name="Katayose Y."/>
            <person name="Fujisawa M."/>
            <person name="Namiki N."/>
            <person name="Mizuno H."/>
            <person name="Yamamoto K."/>
            <person name="Antonio B.A."/>
            <person name="Baba T."/>
            <person name="Sakata K."/>
            <person name="Nagamura Y."/>
            <person name="Aoki H."/>
            <person name="Arikawa K."/>
            <person name="Arita K."/>
            <person name="Bito T."/>
            <person name="Chiden Y."/>
            <person name="Fujitsuka N."/>
            <person name="Fukunaka R."/>
            <person name="Hamada M."/>
            <person name="Harada C."/>
            <person name="Hayashi A."/>
            <person name="Hijishita S."/>
            <person name="Honda M."/>
            <person name="Hosokawa S."/>
            <person name="Ichikawa Y."/>
            <person name="Idonuma A."/>
            <person name="Iijima M."/>
            <person name="Ikeda M."/>
            <person name="Ikeno M."/>
            <person name="Ito K."/>
            <person name="Ito S."/>
            <person name="Ito T."/>
            <person name="Ito Y."/>
            <person name="Ito Y."/>
            <person name="Iwabuchi A."/>
            <person name="Kamiya K."/>
            <person name="Karasawa W."/>
            <person name="Kurita K."/>
            <person name="Katagiri S."/>
            <person name="Kikuta A."/>
            <person name="Kobayashi H."/>
            <person name="Kobayashi N."/>
            <person name="Machita K."/>
            <person name="Maehara T."/>
            <person name="Masukawa M."/>
            <person name="Mizubayashi T."/>
            <person name="Mukai Y."/>
            <person name="Nagasaki H."/>
            <person name="Nagata Y."/>
            <person name="Naito S."/>
            <person name="Nakashima M."/>
            <person name="Nakama Y."/>
            <person name="Nakamichi Y."/>
            <person name="Nakamura M."/>
            <person name="Meguro A."/>
            <person name="Negishi M."/>
            <person name="Ohta I."/>
            <person name="Ohta T."/>
            <person name="Okamoto M."/>
            <person name="Ono N."/>
            <person name="Saji S."/>
            <person name="Sakaguchi M."/>
            <person name="Sakai K."/>
            <person name="Shibata M."/>
            <person name="Shimokawa T."/>
            <person name="Song J."/>
            <person name="Takazaki Y."/>
            <person name="Terasawa K."/>
            <person name="Tsugane M."/>
            <person name="Tsuji K."/>
            <person name="Ueda S."/>
            <person name="Waki K."/>
            <person name="Yamagata H."/>
            <person name="Yamamoto M."/>
            <person name="Yamamoto S."/>
            <person name="Yamane H."/>
            <person name="Yoshiki S."/>
            <person name="Yoshihara R."/>
            <person name="Yukawa K."/>
            <person name="Zhong H."/>
            <person name="Yano M."/>
            <person name="Yuan Q."/>
            <person name="Ouyang S."/>
            <person name="Liu J."/>
            <person name="Jones K.M."/>
            <person name="Gansberger K."/>
            <person name="Moffat K."/>
            <person name="Hill J."/>
            <person name="Bera J."/>
            <person name="Fadrosh D."/>
            <person name="Jin S."/>
            <person name="Johri S."/>
            <person name="Kim M."/>
            <person name="Overton L."/>
            <person name="Reardon M."/>
            <person name="Tsitrin T."/>
            <person name="Vuong H."/>
            <person name="Weaver B."/>
            <person name="Ciecko A."/>
            <person name="Tallon L."/>
            <person name="Jackson J."/>
            <person name="Pai G."/>
            <person name="Aken S.V."/>
            <person name="Utterback T."/>
            <person name="Reidmuller S."/>
            <person name="Feldblyum T."/>
            <person name="Hsiao J."/>
            <person name="Zismann V."/>
            <person name="Iobst S."/>
            <person name="de Vazeille A.R."/>
            <person name="Buell C.R."/>
            <person name="Ying K."/>
            <person name="Li Y."/>
            <person name="Lu T."/>
            <person name="Huang Y."/>
            <person name="Zhao Q."/>
            <person name="Feng Q."/>
            <person name="Zhang L."/>
            <person name="Zhu J."/>
            <person name="Weng Q."/>
            <person name="Mu J."/>
            <person name="Lu Y."/>
            <person name="Fan D."/>
            <person name="Liu Y."/>
            <person name="Guan J."/>
            <person name="Zhang Y."/>
            <person name="Yu S."/>
            <person name="Liu X."/>
            <person name="Zhang Y."/>
            <person name="Hong G."/>
            <person name="Han B."/>
            <person name="Choisne N."/>
            <person name="Demange N."/>
            <person name="Orjeda G."/>
            <person name="Samain S."/>
            <person name="Cattolico L."/>
            <person name="Pelletier E."/>
            <person name="Couloux A."/>
            <person name="Segurens B."/>
            <person name="Wincker P."/>
            <person name="D'Hont A."/>
            <person name="Scarpelli C."/>
            <person name="Weissenbach J."/>
            <person name="Salanoubat M."/>
            <person name="Quetier F."/>
            <person name="Yu Y."/>
            <person name="Kim H.R."/>
            <person name="Rambo T."/>
            <person name="Currie J."/>
            <person name="Collura K."/>
            <person name="Luo M."/>
            <person name="Yang T."/>
            <person name="Ammiraju J.S.S."/>
            <person name="Engler F."/>
            <person name="Soderlund C."/>
            <person name="Wing R.A."/>
            <person name="Palmer L.E."/>
            <person name="de la Bastide M."/>
            <person name="Spiegel L."/>
            <person name="Nascimento L."/>
            <person name="Zutavern T."/>
            <person name="O'Shaughnessy A."/>
            <person name="Dike S."/>
            <person name="Dedhia N."/>
            <person name="Preston R."/>
            <person name="Balija V."/>
            <person name="McCombie W.R."/>
            <person name="Chow T."/>
            <person name="Chen H."/>
            <person name="Chung M."/>
            <person name="Chen C."/>
            <person name="Shaw J."/>
            <person name="Wu H."/>
            <person name="Hsiao K."/>
            <person name="Chao Y."/>
            <person name="Chu M."/>
            <person name="Cheng C."/>
            <person name="Hour A."/>
            <person name="Lee P."/>
            <person name="Lin S."/>
            <person name="Lin Y."/>
            <person name="Liou J."/>
            <person name="Liu S."/>
            <person name="Hsing Y."/>
            <person name="Raghuvanshi S."/>
            <person name="Mohanty A."/>
            <person name="Bharti A.K."/>
            <person name="Gaur A."/>
            <person name="Gupta V."/>
            <person name="Kumar D."/>
            <person name="Ravi V."/>
            <person name="Vij S."/>
            <person name="Kapur A."/>
            <person name="Khurana P."/>
            <person name="Khurana P."/>
            <person name="Khurana J.P."/>
            <person name="Tyagi A.K."/>
            <person name="Gaikwad K."/>
            <person name="Singh A."/>
            <person name="Dalal V."/>
            <person name="Srivastava S."/>
            <person name="Dixit A."/>
            <person name="Pal A.K."/>
            <person name="Ghazi I.A."/>
            <person name="Yadav M."/>
            <person name="Pandit A."/>
            <person name="Bhargava A."/>
            <person name="Sureshbabu K."/>
            <person name="Batra K."/>
            <person name="Sharma T.R."/>
            <person name="Mohapatra T."/>
            <person name="Singh N.K."/>
            <person name="Messing J."/>
            <person name="Nelson A.B."/>
            <person name="Fuks G."/>
            <person name="Kavchok S."/>
            <person name="Keizer G."/>
            <person name="Linton E."/>
            <person name="Llaca V."/>
            <person name="Song R."/>
            <person name="Tanyolac B."/>
            <person name="Young S."/>
            <person name="Ho-Il K."/>
            <person name="Hahn J.H."/>
            <person name="Sangsakoo G."/>
            <person name="Vanavichit A."/>
            <person name="de Mattos Luiz.A.T."/>
            <person name="Zimmer P.D."/>
            <person name="Malone G."/>
            <person name="Dellagostin O."/>
            <person name="de Oliveira A.C."/>
            <person name="Bevan M."/>
            <person name="Bancroft I."/>
            <person name="Minx P."/>
            <person name="Cordum H."/>
            <person name="Wilson R."/>
            <person name="Cheng Z."/>
            <person name="Jin W."/>
            <person name="Jiang J."/>
            <person name="Leong S.A."/>
            <person name="Iwama H."/>
            <person name="Gojobori T."/>
            <person name="Itoh T."/>
            <person name="Niimura Y."/>
            <person name="Fujii Y."/>
            <person name="Habara T."/>
            <person name="Sakai H."/>
            <person name="Sato Y."/>
            <person name="Wilson G."/>
            <person name="Kumar K."/>
            <person name="McCouch S."/>
            <person name="Juretic N."/>
            <person name="Hoen D."/>
            <person name="Wright S."/>
            <person name="Bruskiewich R."/>
            <person name="Bureau T."/>
            <person name="Miyao A."/>
            <person name="Hirochika H."/>
            <person name="Nishikawa T."/>
            <person name="Kadowaki K."/>
            <person name="Sugiura M."/>
            <person name="Burr B."/>
            <person name="Sasaki T."/>
        </authorList>
    </citation>
    <scope>NUCLEOTIDE SEQUENCE [LARGE SCALE GENOMIC DNA]</scope>
    <source>
        <strain evidence="3">cv. Nipponbare</strain>
    </source>
</reference>
<reference evidence="2 3" key="2">
    <citation type="journal article" date="2013" name="Plant Cell Physiol.">
        <title>Rice Annotation Project Database (RAP-DB): an integrative and interactive database for rice genomics.</title>
        <authorList>
            <person name="Sakai H."/>
            <person name="Lee S.S."/>
            <person name="Tanaka T."/>
            <person name="Numa H."/>
            <person name="Kim J."/>
            <person name="Kawahara Y."/>
            <person name="Wakimoto H."/>
            <person name="Yang C.C."/>
            <person name="Iwamoto M."/>
            <person name="Abe T."/>
            <person name="Yamada Y."/>
            <person name="Muto A."/>
            <person name="Inokuchi H."/>
            <person name="Ikemura T."/>
            <person name="Matsumoto T."/>
            <person name="Sasaki T."/>
            <person name="Itoh T."/>
        </authorList>
    </citation>
    <scope>NUCLEOTIDE SEQUENCE [LARGE SCALE GENOMIC DNA]</scope>
    <source>
        <strain evidence="3">cv. Nipponbare</strain>
    </source>
</reference>
<feature type="compositionally biased region" description="Low complexity" evidence="1">
    <location>
        <begin position="82"/>
        <end position="103"/>
    </location>
</feature>
<feature type="compositionally biased region" description="Low complexity" evidence="1">
    <location>
        <begin position="1"/>
        <end position="19"/>
    </location>
</feature>
<keyword evidence="3" id="KW-1185">Reference proteome</keyword>
<organism evidence="2 3">
    <name type="scientific">Oryza sativa subsp. japonica</name>
    <name type="common">Rice</name>
    <dbReference type="NCBI Taxonomy" id="39947"/>
    <lineage>
        <taxon>Eukaryota</taxon>
        <taxon>Viridiplantae</taxon>
        <taxon>Streptophyta</taxon>
        <taxon>Embryophyta</taxon>
        <taxon>Tracheophyta</taxon>
        <taxon>Spermatophyta</taxon>
        <taxon>Magnoliopsida</taxon>
        <taxon>Liliopsida</taxon>
        <taxon>Poales</taxon>
        <taxon>Poaceae</taxon>
        <taxon>BOP clade</taxon>
        <taxon>Oryzoideae</taxon>
        <taxon>Oryzeae</taxon>
        <taxon>Oryzinae</taxon>
        <taxon>Oryza</taxon>
        <taxon>Oryza sativa</taxon>
    </lineage>
</organism>
<evidence type="ECO:0000256" key="1">
    <source>
        <dbReference type="SAM" id="MobiDB-lite"/>
    </source>
</evidence>
<evidence type="ECO:0000313" key="2">
    <source>
        <dbReference type="EMBL" id="BAT07511.1"/>
    </source>
</evidence>
<name>A0A0P0XKZ5_ORYSJ</name>
<feature type="compositionally biased region" description="Low complexity" evidence="1">
    <location>
        <begin position="50"/>
        <end position="63"/>
    </location>
</feature>